<gene>
    <name evidence="2" type="ORF">QHG74_05715</name>
</gene>
<dbReference type="InterPro" id="IPR025049">
    <property type="entry name" value="Mfa-like_1"/>
</dbReference>
<evidence type="ECO:0000313" key="3">
    <source>
        <dbReference type="Proteomes" id="UP001292913"/>
    </source>
</evidence>
<sequence length="271" mass="29499">MKRFNILLVMSAFIGSFTSCSQDAENELVPSAKVVNFDVNISKTRTVTEGKVTSFVEDDQIGVFGVKRGASEVLNQNVMYAYTGNGKWLADKSITYPLDNSPINFYAYYPYGDHSTTNFDFTVLSDQSKDNGYAQSDLLVAKNEKALPGEGAVSLQFGHMMARIEVKPALPDGVTLTSVALLNVLTGSSVDLINQTATTKTDASASLSTITLMKAGDVYRGVLPKQTLAGRIFEFVGINEAGQKVMFDYTLENATALTANKITLFEINLQY</sequence>
<dbReference type="Proteomes" id="UP001292913">
    <property type="component" value="Unassembled WGS sequence"/>
</dbReference>
<comment type="caution">
    <text evidence="2">The sequence shown here is derived from an EMBL/GenBank/DDBJ whole genome shotgun (WGS) entry which is preliminary data.</text>
</comment>
<dbReference type="Pfam" id="PF13149">
    <property type="entry name" value="Mfa_like_1"/>
    <property type="match status" value="1"/>
</dbReference>
<dbReference type="InterPro" id="IPR042278">
    <property type="entry name" value="Mfa-like_1_N"/>
</dbReference>
<keyword evidence="3" id="KW-1185">Reference proteome</keyword>
<protein>
    <submittedName>
        <fullName evidence="2">Fimbrillin family protein</fullName>
    </submittedName>
</protein>
<feature type="signal peptide" evidence="1">
    <location>
        <begin position="1"/>
        <end position="21"/>
    </location>
</feature>
<evidence type="ECO:0000313" key="2">
    <source>
        <dbReference type="EMBL" id="MDY7257211.1"/>
    </source>
</evidence>
<dbReference type="EMBL" id="JARZAK010000002">
    <property type="protein sequence ID" value="MDY7257211.1"/>
    <property type="molecule type" value="Genomic_DNA"/>
</dbReference>
<keyword evidence="1" id="KW-0732">Signal</keyword>
<accession>A0ABU5HM62</accession>
<dbReference type="CDD" id="cd13120">
    <property type="entry name" value="BF2867_like_N"/>
    <property type="match status" value="1"/>
</dbReference>
<feature type="chain" id="PRO_5047220021" evidence="1">
    <location>
        <begin position="22"/>
        <end position="271"/>
    </location>
</feature>
<proteinExistence type="predicted"/>
<organism evidence="2 3">
    <name type="scientific">Bacteroides vicugnae</name>
    <dbReference type="NCBI Taxonomy" id="3037989"/>
    <lineage>
        <taxon>Bacteria</taxon>
        <taxon>Pseudomonadati</taxon>
        <taxon>Bacteroidota</taxon>
        <taxon>Bacteroidia</taxon>
        <taxon>Bacteroidales</taxon>
        <taxon>Bacteroidaceae</taxon>
        <taxon>Bacteroides</taxon>
    </lineage>
</organism>
<reference evidence="2 3" key="1">
    <citation type="submission" date="2023-04" db="EMBL/GenBank/DDBJ databases">
        <title>Bacteroides pacosi sp. nov., isolated from the fecal material of an alpaca.</title>
        <authorList>
            <person name="Miller S."/>
            <person name="Hendry M."/>
            <person name="King J."/>
            <person name="Sankaranarayanan K."/>
            <person name="Lawson P.A."/>
        </authorList>
    </citation>
    <scope>NUCLEOTIDE SEQUENCE [LARGE SCALE GENOMIC DNA]</scope>
    <source>
        <strain evidence="2 3">A2-P53</strain>
    </source>
</reference>
<evidence type="ECO:0000256" key="1">
    <source>
        <dbReference type="SAM" id="SignalP"/>
    </source>
</evidence>
<dbReference type="PROSITE" id="PS51257">
    <property type="entry name" value="PROKAR_LIPOPROTEIN"/>
    <property type="match status" value="1"/>
</dbReference>
<dbReference type="Gene3D" id="2.60.40.2620">
    <property type="entry name" value="Fimbrillin-like"/>
    <property type="match status" value="1"/>
</dbReference>
<dbReference type="Gene3D" id="2.60.40.2630">
    <property type="match status" value="1"/>
</dbReference>
<name>A0ABU5HM62_9BACE</name>
<dbReference type="RefSeq" id="WP_258981274.1">
    <property type="nucleotide sequence ID" value="NZ_JARZAK010000002.1"/>
</dbReference>